<accession>A0A645EMQ4</accession>
<reference evidence="2" key="1">
    <citation type="submission" date="2019-08" db="EMBL/GenBank/DDBJ databases">
        <authorList>
            <person name="Kucharzyk K."/>
            <person name="Murdoch R.W."/>
            <person name="Higgins S."/>
            <person name="Loffler F."/>
        </authorList>
    </citation>
    <scope>NUCLEOTIDE SEQUENCE</scope>
</reference>
<dbReference type="EMBL" id="VSSQ01049229">
    <property type="protein sequence ID" value="MPN03305.1"/>
    <property type="molecule type" value="Genomic_DNA"/>
</dbReference>
<evidence type="ECO:0000256" key="1">
    <source>
        <dbReference type="SAM" id="Phobius"/>
    </source>
</evidence>
<protein>
    <recommendedName>
        <fullName evidence="3">IPTL-CTERM protein sorting domain-containing protein</fullName>
    </recommendedName>
</protein>
<sequence length="189" mass="20047">MNSSAEQMVGNFLRAALNPTGACQLNFSYVDLSVSTAANWTLVPNTQLNVPLEVRNLGAEETQGGELRIDLPAGVHTVPGGLPSGCSLVWGDSDRGPQGISCDLPALPGQSSHIFQIPVMGEEAGEFTVGLEVMPLEMDGNLSNNVSSTQMKMVGTTVVTHAVPVNGGIFLWGLSCLMGLAWVRRRKMH</sequence>
<dbReference type="AlphaFoldDB" id="A0A645EMQ4"/>
<evidence type="ECO:0008006" key="3">
    <source>
        <dbReference type="Google" id="ProtNLM"/>
    </source>
</evidence>
<comment type="caution">
    <text evidence="2">The sequence shown here is derived from an EMBL/GenBank/DDBJ whole genome shotgun (WGS) entry which is preliminary data.</text>
</comment>
<keyword evidence="1" id="KW-0472">Membrane</keyword>
<keyword evidence="1" id="KW-1133">Transmembrane helix</keyword>
<gene>
    <name evidence="2" type="ORF">SDC9_150532</name>
</gene>
<keyword evidence="1" id="KW-0812">Transmembrane</keyword>
<evidence type="ECO:0000313" key="2">
    <source>
        <dbReference type="EMBL" id="MPN03305.1"/>
    </source>
</evidence>
<proteinExistence type="predicted"/>
<organism evidence="2">
    <name type="scientific">bioreactor metagenome</name>
    <dbReference type="NCBI Taxonomy" id="1076179"/>
    <lineage>
        <taxon>unclassified sequences</taxon>
        <taxon>metagenomes</taxon>
        <taxon>ecological metagenomes</taxon>
    </lineage>
</organism>
<feature type="transmembrane region" description="Helical" evidence="1">
    <location>
        <begin position="163"/>
        <end position="183"/>
    </location>
</feature>
<name>A0A645EMQ4_9ZZZZ</name>